<proteinExistence type="predicted"/>
<dbReference type="AlphaFoldDB" id="A0A7G1IEI7"/>
<name>A0A7G1IEI7_MYCKA</name>
<evidence type="ECO:0000313" key="1">
    <source>
        <dbReference type="EMBL" id="BCI89506.1"/>
    </source>
</evidence>
<protein>
    <submittedName>
        <fullName evidence="1">Uncharacterized protein</fullName>
    </submittedName>
</protein>
<reference evidence="1 2" key="1">
    <citation type="submission" date="2020-07" db="EMBL/GenBank/DDBJ databases">
        <title>Mycobacterium kansasii (former subtype) with zoonotic potential isolated from diseased indoor pet cat, Japan.</title>
        <authorList>
            <person name="Fukano H."/>
            <person name="Terazono T."/>
            <person name="Hoshino Y."/>
        </authorList>
    </citation>
    <scope>NUCLEOTIDE SEQUENCE [LARGE SCALE GENOMIC DNA]</scope>
    <source>
        <strain evidence="1 2">Kuro-I</strain>
    </source>
</reference>
<sequence>MPGKWQRRTLDPPSQQPVAEIALKTPQTIQVYLALVNPHPLSHRCQTGRAQCEKPRLIIERESIV</sequence>
<dbReference type="Proteomes" id="UP000516380">
    <property type="component" value="Chromosome"/>
</dbReference>
<dbReference type="EMBL" id="AP023343">
    <property type="protein sequence ID" value="BCI89506.1"/>
    <property type="molecule type" value="Genomic_DNA"/>
</dbReference>
<organism evidence="1 2">
    <name type="scientific">Mycobacterium kansasii</name>
    <dbReference type="NCBI Taxonomy" id="1768"/>
    <lineage>
        <taxon>Bacteria</taxon>
        <taxon>Bacillati</taxon>
        <taxon>Actinomycetota</taxon>
        <taxon>Actinomycetes</taxon>
        <taxon>Mycobacteriales</taxon>
        <taxon>Mycobacteriaceae</taxon>
        <taxon>Mycobacterium</taxon>
    </lineage>
</organism>
<gene>
    <name evidence="1" type="ORF">NIIDMKKI_47120</name>
</gene>
<evidence type="ECO:0000313" key="2">
    <source>
        <dbReference type="Proteomes" id="UP000516380"/>
    </source>
</evidence>
<keyword evidence="2" id="KW-1185">Reference proteome</keyword>
<accession>A0A7G1IEI7</accession>